<feature type="transmembrane region" description="Helical" evidence="1">
    <location>
        <begin position="211"/>
        <end position="230"/>
    </location>
</feature>
<dbReference type="RefSeq" id="WP_230065689.1">
    <property type="nucleotide sequence ID" value="NZ_BAABLL010000010.1"/>
</dbReference>
<keyword evidence="3" id="KW-1185">Reference proteome</keyword>
<dbReference type="Proteomes" id="UP001595773">
    <property type="component" value="Unassembled WGS sequence"/>
</dbReference>
<evidence type="ECO:0000313" key="2">
    <source>
        <dbReference type="EMBL" id="MFC4267104.1"/>
    </source>
</evidence>
<reference evidence="3" key="1">
    <citation type="journal article" date="2019" name="Int. J. Syst. Evol. Microbiol.">
        <title>The Global Catalogue of Microorganisms (GCM) 10K type strain sequencing project: providing services to taxonomists for standard genome sequencing and annotation.</title>
        <authorList>
            <consortium name="The Broad Institute Genomics Platform"/>
            <consortium name="The Broad Institute Genome Sequencing Center for Infectious Disease"/>
            <person name="Wu L."/>
            <person name="Ma J."/>
        </authorList>
    </citation>
    <scope>NUCLEOTIDE SEQUENCE [LARGE SCALE GENOMIC DNA]</scope>
    <source>
        <strain evidence="3">CGMCC 1.10698</strain>
    </source>
</reference>
<evidence type="ECO:0000313" key="3">
    <source>
        <dbReference type="Proteomes" id="UP001595773"/>
    </source>
</evidence>
<feature type="transmembrane region" description="Helical" evidence="1">
    <location>
        <begin position="172"/>
        <end position="191"/>
    </location>
</feature>
<feature type="transmembrane region" description="Helical" evidence="1">
    <location>
        <begin position="31"/>
        <end position="50"/>
    </location>
</feature>
<evidence type="ECO:0008006" key="4">
    <source>
        <dbReference type="Google" id="ProtNLM"/>
    </source>
</evidence>
<organism evidence="2 3">
    <name type="scientific">Arthrobacter cryoconiti</name>
    <dbReference type="NCBI Taxonomy" id="748907"/>
    <lineage>
        <taxon>Bacteria</taxon>
        <taxon>Bacillati</taxon>
        <taxon>Actinomycetota</taxon>
        <taxon>Actinomycetes</taxon>
        <taxon>Micrococcales</taxon>
        <taxon>Micrococcaceae</taxon>
        <taxon>Arthrobacter</taxon>
    </lineage>
</organism>
<accession>A0ABV8R6U0</accession>
<dbReference type="EMBL" id="JBHSCQ010000022">
    <property type="protein sequence ID" value="MFC4267104.1"/>
    <property type="molecule type" value="Genomic_DNA"/>
</dbReference>
<gene>
    <name evidence="2" type="ORF">ACFOW9_15960</name>
</gene>
<sequence length="322" mass="36152">MDYVPAAMLWILTAVRLPTALDKERASVLRATLFAAIACTLFIPSVYAATDPILGGHNHVGLVLILAILAGFWQFHTAMVLAAFNNEARRRRLLRWGRLAAAMAAMCVVAGFLLSKVDVTNRDLPLAYGDQPGMQLFLWVGSAFIIGVCVSVARTSRRFFPQMRSRTFQSGVGCFATGCIFMVLALANRLALGLFEVTSGHSSALVHGLNWSFPAFESLAVILVSIGLILPRFRESTQRLQRDIRSRWFMVLLMNLWLRSTTDQMYLVRNRATPIFDLFKTKSAVHLHRCVIEVRDYQFRGMPLNPRERVLINQAEQLLQGH</sequence>
<feature type="transmembrane region" description="Helical" evidence="1">
    <location>
        <begin position="96"/>
        <end position="114"/>
    </location>
</feature>
<name>A0ABV8R6U0_9MICC</name>
<feature type="transmembrane region" description="Helical" evidence="1">
    <location>
        <begin position="134"/>
        <end position="152"/>
    </location>
</feature>
<keyword evidence="1" id="KW-1133">Transmembrane helix</keyword>
<evidence type="ECO:0000256" key="1">
    <source>
        <dbReference type="SAM" id="Phobius"/>
    </source>
</evidence>
<keyword evidence="1" id="KW-0472">Membrane</keyword>
<keyword evidence="1" id="KW-0812">Transmembrane</keyword>
<feature type="transmembrane region" description="Helical" evidence="1">
    <location>
        <begin position="62"/>
        <end position="84"/>
    </location>
</feature>
<protein>
    <recommendedName>
        <fullName evidence="4">Integral membrane protein</fullName>
    </recommendedName>
</protein>
<comment type="caution">
    <text evidence="2">The sequence shown here is derived from an EMBL/GenBank/DDBJ whole genome shotgun (WGS) entry which is preliminary data.</text>
</comment>
<proteinExistence type="predicted"/>